<keyword evidence="5" id="KW-1185">Reference proteome</keyword>
<gene>
    <name evidence="2" type="ORF">PR001_g12211</name>
    <name evidence="3" type="ORF">PR003_g12949</name>
</gene>
<proteinExistence type="predicted"/>
<feature type="region of interest" description="Disordered" evidence="1">
    <location>
        <begin position="48"/>
        <end position="67"/>
    </location>
</feature>
<protein>
    <submittedName>
        <fullName evidence="3">Uncharacterized protein</fullName>
    </submittedName>
</protein>
<reference evidence="3 5" key="1">
    <citation type="submission" date="2018-08" db="EMBL/GenBank/DDBJ databases">
        <title>Genomic investigation of the strawberry pathogen Phytophthora fragariae indicates pathogenicity is determined by transcriptional variation in three key races.</title>
        <authorList>
            <person name="Adams T.M."/>
            <person name="Armitage A.D."/>
            <person name="Sobczyk M.K."/>
            <person name="Bates H.J."/>
            <person name="Dunwell J.M."/>
            <person name="Nellist C.F."/>
            <person name="Harrison R.J."/>
        </authorList>
    </citation>
    <scope>NUCLEOTIDE SEQUENCE [LARGE SCALE GENOMIC DNA]</scope>
    <source>
        <strain evidence="2 4">SCRP249</strain>
        <strain evidence="3 5">SCRP333</strain>
    </source>
</reference>
<accession>A0A6A4F3J8</accession>
<name>A0A6A4F3J8_9STRA</name>
<evidence type="ECO:0000313" key="4">
    <source>
        <dbReference type="Proteomes" id="UP000429607"/>
    </source>
</evidence>
<dbReference type="Proteomes" id="UP000429607">
    <property type="component" value="Unassembled WGS sequence"/>
</dbReference>
<evidence type="ECO:0000313" key="3">
    <source>
        <dbReference type="EMBL" id="KAE9335568.1"/>
    </source>
</evidence>
<comment type="caution">
    <text evidence="3">The sequence shown here is derived from an EMBL/GenBank/DDBJ whole genome shotgun (WGS) entry which is preliminary data.</text>
</comment>
<dbReference type="Proteomes" id="UP000434957">
    <property type="component" value="Unassembled WGS sequence"/>
</dbReference>
<organism evidence="3 5">
    <name type="scientific">Phytophthora rubi</name>
    <dbReference type="NCBI Taxonomy" id="129364"/>
    <lineage>
        <taxon>Eukaryota</taxon>
        <taxon>Sar</taxon>
        <taxon>Stramenopiles</taxon>
        <taxon>Oomycota</taxon>
        <taxon>Peronosporomycetes</taxon>
        <taxon>Peronosporales</taxon>
        <taxon>Peronosporaceae</taxon>
        <taxon>Phytophthora</taxon>
    </lineage>
</organism>
<evidence type="ECO:0000313" key="2">
    <source>
        <dbReference type="EMBL" id="KAE9026388.1"/>
    </source>
</evidence>
<sequence length="160" mass="18524">MPTSRLETNPHGHLRHEKFKSPHWLNPKILAGHSSILRERPPGSWLPAHFENDRSPLKRSEASVDKKLSKPEDYPEWRLRVLTGLNVSNMAQLVIGQESFDDNWSYSMKQCWLSRIRKANDLLVSAISDEVLLRYQDVVNLADPIALWRVLKEDFGQAEE</sequence>
<dbReference type="EMBL" id="QXFT01000799">
    <property type="protein sequence ID" value="KAE9335568.1"/>
    <property type="molecule type" value="Genomic_DNA"/>
</dbReference>
<feature type="compositionally biased region" description="Basic and acidic residues" evidence="1">
    <location>
        <begin position="50"/>
        <end position="67"/>
    </location>
</feature>
<dbReference type="EMBL" id="QXFV01000783">
    <property type="protein sequence ID" value="KAE9026388.1"/>
    <property type="molecule type" value="Genomic_DNA"/>
</dbReference>
<evidence type="ECO:0000256" key="1">
    <source>
        <dbReference type="SAM" id="MobiDB-lite"/>
    </source>
</evidence>
<evidence type="ECO:0000313" key="5">
    <source>
        <dbReference type="Proteomes" id="UP000434957"/>
    </source>
</evidence>
<dbReference type="AlphaFoldDB" id="A0A6A4F3J8"/>